<feature type="domain" description="Protein kinase" evidence="1">
    <location>
        <begin position="269"/>
        <end position="649"/>
    </location>
</feature>
<gene>
    <name evidence="2" type="ORF">M9Y10_031969</name>
</gene>
<dbReference type="Pfam" id="PF07714">
    <property type="entry name" value="PK_Tyr_Ser-Thr"/>
    <property type="match status" value="1"/>
</dbReference>
<dbReference type="PROSITE" id="PS50011">
    <property type="entry name" value="PROTEIN_KINASE_DOM"/>
    <property type="match status" value="1"/>
</dbReference>
<evidence type="ECO:0000313" key="3">
    <source>
        <dbReference type="Proteomes" id="UP001470230"/>
    </source>
</evidence>
<comment type="caution">
    <text evidence="2">The sequence shown here is derived from an EMBL/GenBank/DDBJ whole genome shotgun (WGS) entry which is preliminary data.</text>
</comment>
<evidence type="ECO:0000313" key="2">
    <source>
        <dbReference type="EMBL" id="KAK8839605.1"/>
    </source>
</evidence>
<dbReference type="InterPro" id="IPR000719">
    <property type="entry name" value="Prot_kinase_dom"/>
</dbReference>
<dbReference type="SUPFAM" id="SSF56112">
    <property type="entry name" value="Protein kinase-like (PK-like)"/>
    <property type="match status" value="1"/>
</dbReference>
<dbReference type="PANTHER" id="PTHR44329">
    <property type="entry name" value="SERINE/THREONINE-PROTEIN KINASE TNNI3K-RELATED"/>
    <property type="match status" value="1"/>
</dbReference>
<sequence>MINIDLNTFFSKNYCASMKSCIDPTKCDLYYEPEIISDNEPDHFGNFKEKISKMTQEQMQFFINFINPRNRFVFYPIKISSIIDFEYEKADFFAKDKSLIFKWIFSITCGLYILAKNSIDTQILPISIFLDSKLEARISNLAKDITEESTKISEYYYYKQPEYFNKDGKYENQEKTIDLEKKYVFWLALLMINLLNSGCLNSHLQILKNKSKQEWEEQQYQIVTKCIPKCSLQDIICKSLSKNPSERPLLSKIIHFLLQEENCLDGVDYHEFKKWVIGKFNIKSDVNVNQLFGEILKILAKEIRDNSNNNNIEPFKISDIPNFINLARDTSFGKAIKRECELILENCRNILPEHLKTMYDDLKTEDNKYDIMELCIKRIVNNNLDIFSKCLSLFTIDNMSNNHSFDIKIYEQSQSIIFVLNKYISINPDYSKNFNNDPLFVHCYYHKYPYEMTFYPFLNIYNLLHNNISTKKISFDDKIRWLLQVSKALSIIHINDYTLECFNSQDVFIDENFNAHLSTFKLINCKTNFIDFEIDFSDENNYNNSYLAPEIISSGFNNVSNEKSLVYSFGVFILELFFEVQPGSYLNNLSQKEKYKLLLKKRKCPVKTGRKEDDLIPLLESCLNINPVQRKSFKEISEIISKKYQNIILNNNQINDFKFNELENVYKKGSLISQRIYDSVYHKLNSRQKFELDSNLANNNLNYISKFDLIWKVLNNERIDFISNHNCYVNNNKKNSFQVIDKTDSQNIKCKNLSASRINKIDEYIKSQKKVWHNYCHLNGLRKKSSRQLVLRIGENYNDDYKRQIEFIVKNSNYQPFGDNLKIKNVQLMIQEYIRKGFFDKDIRINKESNGNITIYRP</sequence>
<dbReference type="Proteomes" id="UP001470230">
    <property type="component" value="Unassembled WGS sequence"/>
</dbReference>
<proteinExistence type="predicted"/>
<dbReference type="Gene3D" id="1.10.510.10">
    <property type="entry name" value="Transferase(Phosphotransferase) domain 1"/>
    <property type="match status" value="2"/>
</dbReference>
<organism evidence="2 3">
    <name type="scientific">Tritrichomonas musculus</name>
    <dbReference type="NCBI Taxonomy" id="1915356"/>
    <lineage>
        <taxon>Eukaryota</taxon>
        <taxon>Metamonada</taxon>
        <taxon>Parabasalia</taxon>
        <taxon>Tritrichomonadida</taxon>
        <taxon>Tritrichomonadidae</taxon>
        <taxon>Tritrichomonas</taxon>
    </lineage>
</organism>
<accession>A0ABR2H0B0</accession>
<dbReference type="InterPro" id="IPR001245">
    <property type="entry name" value="Ser-Thr/Tyr_kinase_cat_dom"/>
</dbReference>
<reference evidence="2 3" key="1">
    <citation type="submission" date="2024-04" db="EMBL/GenBank/DDBJ databases">
        <title>Tritrichomonas musculus Genome.</title>
        <authorList>
            <person name="Alves-Ferreira E."/>
            <person name="Grigg M."/>
            <person name="Lorenzi H."/>
            <person name="Galac M."/>
        </authorList>
    </citation>
    <scope>NUCLEOTIDE SEQUENCE [LARGE SCALE GENOMIC DNA]</scope>
    <source>
        <strain evidence="2 3">EAF2021</strain>
    </source>
</reference>
<name>A0ABR2H0B0_9EUKA</name>
<dbReference type="InterPro" id="IPR051681">
    <property type="entry name" value="Ser/Thr_Kinases-Pseudokinases"/>
</dbReference>
<dbReference type="InterPro" id="IPR011009">
    <property type="entry name" value="Kinase-like_dom_sf"/>
</dbReference>
<keyword evidence="3" id="KW-1185">Reference proteome</keyword>
<protein>
    <recommendedName>
        <fullName evidence="1">Protein kinase domain-containing protein</fullName>
    </recommendedName>
</protein>
<evidence type="ECO:0000259" key="1">
    <source>
        <dbReference type="PROSITE" id="PS50011"/>
    </source>
</evidence>
<dbReference type="EMBL" id="JAPFFF010000051">
    <property type="protein sequence ID" value="KAK8839605.1"/>
    <property type="molecule type" value="Genomic_DNA"/>
</dbReference>